<keyword evidence="3" id="KW-1185">Reference proteome</keyword>
<organism evidence="2 3">
    <name type="scientific">Hanseniaspora guilliermondii</name>
    <dbReference type="NCBI Taxonomy" id="56406"/>
    <lineage>
        <taxon>Eukaryota</taxon>
        <taxon>Fungi</taxon>
        <taxon>Dikarya</taxon>
        <taxon>Ascomycota</taxon>
        <taxon>Saccharomycotina</taxon>
        <taxon>Saccharomycetes</taxon>
        <taxon>Saccharomycodales</taxon>
        <taxon>Saccharomycodaceae</taxon>
        <taxon>Hanseniaspora</taxon>
    </lineage>
</organism>
<reference evidence="3" key="1">
    <citation type="submission" date="2016-11" db="EMBL/GenBank/DDBJ databases">
        <authorList>
            <person name="Guldener U."/>
        </authorList>
    </citation>
    <scope>NUCLEOTIDE SEQUENCE [LARGE SCALE GENOMIC DNA]</scope>
</reference>
<dbReference type="OrthoDB" id="4036116at2759"/>
<feature type="compositionally biased region" description="Basic and acidic residues" evidence="1">
    <location>
        <begin position="90"/>
        <end position="100"/>
    </location>
</feature>
<dbReference type="Proteomes" id="UP000183365">
    <property type="component" value="Unassembled WGS sequence"/>
</dbReference>
<proteinExistence type="predicted"/>
<dbReference type="AlphaFoldDB" id="A0A1L0D0W1"/>
<dbReference type="EMBL" id="FQNF01000063">
    <property type="protein sequence ID" value="SGZ40775.1"/>
    <property type="molecule type" value="Genomic_DNA"/>
</dbReference>
<protein>
    <submittedName>
        <fullName evidence="2">Uncharacterized protein</fullName>
    </submittedName>
</protein>
<evidence type="ECO:0000313" key="2">
    <source>
        <dbReference type="EMBL" id="SGZ40775.1"/>
    </source>
</evidence>
<sequence length="209" mass="24810">MTELDDTLNRIYKIHENSKRVTKHKKKINETVHFLNKVITPLEFETYYTYFQLKSFQKGYSETGIVDLDEVRNKDRPLYYTKLNKKNKDKKLSESKDKTTRRSTRLNKKTEEPLPESNPHNIDFYLNENEGKHNDEVVMLMEDVVPKSKKPIRRSDVILPPKNRYIRERPPAIKPESSRLIKYSAFTNVPQIKSFIKRCANGEYKKSVQ</sequence>
<evidence type="ECO:0000313" key="3">
    <source>
        <dbReference type="Proteomes" id="UP000183365"/>
    </source>
</evidence>
<gene>
    <name evidence="2" type="ORF">HGUI_02975</name>
</gene>
<dbReference type="VEuPathDB" id="FungiDB:HGUI_02975"/>
<evidence type="ECO:0000256" key="1">
    <source>
        <dbReference type="SAM" id="MobiDB-lite"/>
    </source>
</evidence>
<name>A0A1L0D0W1_9ASCO</name>
<feature type="region of interest" description="Disordered" evidence="1">
    <location>
        <begin position="81"/>
        <end position="122"/>
    </location>
</feature>
<accession>A0A1L0D0W1</accession>